<name>A0A8H5AMW4_FUSOX</name>
<dbReference type="InterPro" id="IPR003034">
    <property type="entry name" value="SAP_dom"/>
</dbReference>
<evidence type="ECO:0000259" key="1">
    <source>
        <dbReference type="PROSITE" id="PS50800"/>
    </source>
</evidence>
<evidence type="ECO:0000313" key="3">
    <source>
        <dbReference type="Proteomes" id="UP000558688"/>
    </source>
</evidence>
<protein>
    <recommendedName>
        <fullName evidence="1">SAP domain-containing protein</fullName>
    </recommendedName>
</protein>
<dbReference type="EMBL" id="JAAFOW010000156">
    <property type="protein sequence ID" value="KAF5268075.1"/>
    <property type="molecule type" value="Genomic_DNA"/>
</dbReference>
<evidence type="ECO:0000313" key="2">
    <source>
        <dbReference type="EMBL" id="KAF5268075.1"/>
    </source>
</evidence>
<accession>A0A8H5AMW4</accession>
<reference evidence="2" key="1">
    <citation type="submission" date="2020-02" db="EMBL/GenBank/DDBJ databases">
        <title>Identification and distribution of gene clusters putatively required for synthesis of sphingolipid metabolism inhibitors in phylogenetically diverse species of the filamentous fungus Fusarium.</title>
        <authorList>
            <person name="Kim H.-S."/>
            <person name="Busman M."/>
            <person name="Brown D.W."/>
            <person name="Divon H."/>
            <person name="Uhlig S."/>
            <person name="Proctor R.H."/>
        </authorList>
    </citation>
    <scope>NUCLEOTIDE SEQUENCE [LARGE SCALE GENOMIC DNA]</scope>
    <source>
        <strain evidence="2">NRRL 39464</strain>
    </source>
</reference>
<sequence length="181" mass="20745">MDIYELEEERKGKTDWSVSDRRIMIMWVVRKAWDRVKEQREMIAGSFLRAGITIRPDGSQDNLISIKGIENIDFSGWEKAGDITIKSEELVDRLCDEEELSFGPDEEFDEDTLLYALRHLKVPQLQKMATLNKLSAKGKKEELVERLRSYLTAIETVGDSITVQIGAPEVVAIDDDNHSWS</sequence>
<proteinExistence type="predicted"/>
<dbReference type="SMART" id="SM00513">
    <property type="entry name" value="SAP"/>
    <property type="match status" value="1"/>
</dbReference>
<dbReference type="SUPFAM" id="SSF68906">
    <property type="entry name" value="SAP domain"/>
    <property type="match status" value="1"/>
</dbReference>
<dbReference type="PROSITE" id="PS50800">
    <property type="entry name" value="SAP"/>
    <property type="match status" value="1"/>
</dbReference>
<comment type="caution">
    <text evidence="2">The sequence shown here is derived from an EMBL/GenBank/DDBJ whole genome shotgun (WGS) entry which is preliminary data.</text>
</comment>
<dbReference type="Proteomes" id="UP000558688">
    <property type="component" value="Unassembled WGS sequence"/>
</dbReference>
<organism evidence="2 3">
    <name type="scientific">Fusarium oxysporum</name>
    <name type="common">Fusarium vascular wilt</name>
    <dbReference type="NCBI Taxonomy" id="5507"/>
    <lineage>
        <taxon>Eukaryota</taxon>
        <taxon>Fungi</taxon>
        <taxon>Dikarya</taxon>
        <taxon>Ascomycota</taxon>
        <taxon>Pezizomycotina</taxon>
        <taxon>Sordariomycetes</taxon>
        <taxon>Hypocreomycetidae</taxon>
        <taxon>Hypocreales</taxon>
        <taxon>Nectriaceae</taxon>
        <taxon>Fusarium</taxon>
        <taxon>Fusarium oxysporum species complex</taxon>
    </lineage>
</organism>
<dbReference type="Pfam" id="PF02037">
    <property type="entry name" value="SAP"/>
    <property type="match status" value="1"/>
</dbReference>
<gene>
    <name evidence="2" type="ORF">FOXYS1_1038</name>
</gene>
<dbReference type="Gene3D" id="1.10.720.30">
    <property type="entry name" value="SAP domain"/>
    <property type="match status" value="1"/>
</dbReference>
<feature type="domain" description="SAP" evidence="1">
    <location>
        <begin position="117"/>
        <end position="151"/>
    </location>
</feature>
<dbReference type="InterPro" id="IPR036361">
    <property type="entry name" value="SAP_dom_sf"/>
</dbReference>
<dbReference type="AlphaFoldDB" id="A0A8H5AMW4"/>